<keyword evidence="1" id="KW-0812">Transmembrane</keyword>
<evidence type="ECO:0000256" key="1">
    <source>
        <dbReference type="SAM" id="Phobius"/>
    </source>
</evidence>
<organism evidence="2 3">
    <name type="scientific">Chryseobacterium lacus</name>
    <dbReference type="NCBI Taxonomy" id="2058346"/>
    <lineage>
        <taxon>Bacteria</taxon>
        <taxon>Pseudomonadati</taxon>
        <taxon>Bacteroidota</taxon>
        <taxon>Flavobacteriia</taxon>
        <taxon>Flavobacteriales</taxon>
        <taxon>Weeksellaceae</taxon>
        <taxon>Chryseobacterium group</taxon>
        <taxon>Chryseobacterium</taxon>
    </lineage>
</organism>
<feature type="transmembrane region" description="Helical" evidence="1">
    <location>
        <begin position="91"/>
        <end position="114"/>
    </location>
</feature>
<sequence length="173" mass="20225">MKTEETTLDKMRLRPRFKMYTGLSAEEYSENIKKFLKKNAEEFSGNVNTEMALITVNTEQDHYWKPNLSLRTEMEDQRTVIRGIFGPSSAVWTFFMFLYFLLGIIWMVLITLWFVGEQINIQDYKWALPASIVTVVLGLIMYAAVKIGQKKAKKEMEKLRSFAILSTLPFEEK</sequence>
<feature type="transmembrane region" description="Helical" evidence="1">
    <location>
        <begin position="126"/>
        <end position="145"/>
    </location>
</feature>
<reference evidence="2 3" key="1">
    <citation type="submission" date="2018-07" db="EMBL/GenBank/DDBJ databases">
        <title>Chryseobacterium lacus sp. nov., isolated from lake water.</title>
        <authorList>
            <person name="Li C.-M."/>
        </authorList>
    </citation>
    <scope>NUCLEOTIDE SEQUENCE [LARGE SCALE GENOMIC DNA]</scope>
    <source>
        <strain evidence="2 3">YLOS41</strain>
    </source>
</reference>
<dbReference type="OrthoDB" id="1451346at2"/>
<keyword evidence="1" id="KW-1133">Transmembrane helix</keyword>
<evidence type="ECO:0000313" key="2">
    <source>
        <dbReference type="EMBL" id="RCU44819.1"/>
    </source>
</evidence>
<name>A0A368N6D4_9FLAO</name>
<keyword evidence="1" id="KW-0472">Membrane</keyword>
<dbReference type="EMBL" id="QPIE01000001">
    <property type="protein sequence ID" value="RCU44819.1"/>
    <property type="molecule type" value="Genomic_DNA"/>
</dbReference>
<proteinExistence type="predicted"/>
<protein>
    <recommendedName>
        <fullName evidence="4">GTP-binding protein</fullName>
    </recommendedName>
</protein>
<keyword evidence="3" id="KW-1185">Reference proteome</keyword>
<dbReference type="AlphaFoldDB" id="A0A368N6D4"/>
<evidence type="ECO:0008006" key="4">
    <source>
        <dbReference type="Google" id="ProtNLM"/>
    </source>
</evidence>
<dbReference type="Proteomes" id="UP000252172">
    <property type="component" value="Unassembled WGS sequence"/>
</dbReference>
<evidence type="ECO:0000313" key="3">
    <source>
        <dbReference type="Proteomes" id="UP000252172"/>
    </source>
</evidence>
<dbReference type="RefSeq" id="WP_114302594.1">
    <property type="nucleotide sequence ID" value="NZ_QPIE01000001.1"/>
</dbReference>
<comment type="caution">
    <text evidence="2">The sequence shown here is derived from an EMBL/GenBank/DDBJ whole genome shotgun (WGS) entry which is preliminary data.</text>
</comment>
<accession>A0A368N6D4</accession>
<gene>
    <name evidence="2" type="ORF">DQ356_00970</name>
</gene>